<comment type="similarity">
    <text evidence="2">Belongs to the OmpP1/FadL family.</text>
</comment>
<dbReference type="Pfam" id="PF03349">
    <property type="entry name" value="Toluene_X"/>
    <property type="match status" value="1"/>
</dbReference>
<proteinExistence type="inferred from homology"/>
<comment type="subcellular location">
    <subcellularLocation>
        <location evidence="1">Cell outer membrane</location>
        <topology evidence="1">Multi-pass membrane protein</topology>
    </subcellularLocation>
</comment>
<dbReference type="InterPro" id="IPR005017">
    <property type="entry name" value="OMPP1/FadL/TodX"/>
</dbReference>
<evidence type="ECO:0000256" key="5">
    <source>
        <dbReference type="ARBA" id="ARBA00022729"/>
    </source>
</evidence>
<keyword evidence="4" id="KW-0812">Transmembrane</keyword>
<dbReference type="Proteomes" id="UP000218896">
    <property type="component" value="Unassembled WGS sequence"/>
</dbReference>
<protein>
    <submittedName>
        <fullName evidence="9">Aromatic hydrocarbon degradation protein</fullName>
    </submittedName>
</protein>
<evidence type="ECO:0000256" key="1">
    <source>
        <dbReference type="ARBA" id="ARBA00004571"/>
    </source>
</evidence>
<evidence type="ECO:0000256" key="3">
    <source>
        <dbReference type="ARBA" id="ARBA00022452"/>
    </source>
</evidence>
<evidence type="ECO:0000313" key="10">
    <source>
        <dbReference type="Proteomes" id="UP000218896"/>
    </source>
</evidence>
<dbReference type="PANTHER" id="PTHR35093:SF8">
    <property type="entry name" value="OUTER MEMBRANE PROTEIN NMB0088-RELATED"/>
    <property type="match status" value="1"/>
</dbReference>
<feature type="signal peptide" evidence="8">
    <location>
        <begin position="1"/>
        <end position="25"/>
    </location>
</feature>
<dbReference type="AlphaFoldDB" id="A0A2A2F6U1"/>
<accession>A0A2A2F6U1</accession>
<name>A0A2A2F6U1_9GAMM</name>
<evidence type="ECO:0000256" key="6">
    <source>
        <dbReference type="ARBA" id="ARBA00023136"/>
    </source>
</evidence>
<keyword evidence="6" id="KW-0472">Membrane</keyword>
<dbReference type="RefSeq" id="WP_095617005.1">
    <property type="nucleotide sequence ID" value="NZ_NSKD01000002.1"/>
</dbReference>
<reference evidence="9 10" key="1">
    <citation type="submission" date="2017-08" db="EMBL/GenBank/DDBJ databases">
        <title>Halovibrio sewagensis sp. nov., isolated from wastewater of high salinity.</title>
        <authorList>
            <person name="Dong X."/>
            <person name="Zhang G."/>
        </authorList>
    </citation>
    <scope>NUCLEOTIDE SEQUENCE [LARGE SCALE GENOMIC DNA]</scope>
    <source>
        <strain evidence="9 10">YL5-2</strain>
    </source>
</reference>
<dbReference type="EMBL" id="NSKD01000002">
    <property type="protein sequence ID" value="PAU81281.1"/>
    <property type="molecule type" value="Genomic_DNA"/>
</dbReference>
<keyword evidence="5 8" id="KW-0732">Signal</keyword>
<keyword evidence="7" id="KW-0998">Cell outer membrane</keyword>
<evidence type="ECO:0000256" key="7">
    <source>
        <dbReference type="ARBA" id="ARBA00023237"/>
    </source>
</evidence>
<evidence type="ECO:0000256" key="8">
    <source>
        <dbReference type="SAM" id="SignalP"/>
    </source>
</evidence>
<evidence type="ECO:0000313" key="9">
    <source>
        <dbReference type="EMBL" id="PAU81281.1"/>
    </source>
</evidence>
<comment type="caution">
    <text evidence="9">The sequence shown here is derived from an EMBL/GenBank/DDBJ whole genome shotgun (WGS) entry which is preliminary data.</text>
</comment>
<sequence>MRANGVGTRVFGALALVAVSLGAQAQFSHQLLVHPKAAALGNAVTADPPGIMAIRRNPAGLSRLEGRQWELGGAMPMTQFDAEFTVPDEGCDVFGIECAENDPVANSKSSTDVGANYIPGIGLMESAAPAAPFNAGFSVQPPGSKLTFGNAAFIENSGGFSREDDDPGRYQPTQAAIQRITYLSPTVSYQINDEWTVGGGIHFSHQGIEVNQLTRAPNMLVGVGATLQDAFGCDEEAQEPLAPWLALCGGKIGPFQDIGNVNFRAEESLSTSYKVGVLWEPTDWFTWGAQYSSGDDMKLKGDFQIDYTEDWASFWQSVNSSVLGAIGAAILSLPSGVPKEEGHVSIKESYPQHFSTGVSMRVLPFLTLNADMDYVDLASQKYLELKFDRELEFLNAARILSPEKATPTSLKIAREFTDVWNLGYGATLHVNDRLDLRAGAQHRSTVIPKGAESLFSPIGDGTMYGVGLGYKWSKHTQIDMSLSQMKSTQDIPADSSCNINCTNITNIVYNPYAGLDVKTETTITFANLTIRSRF</sequence>
<dbReference type="SUPFAM" id="SSF56935">
    <property type="entry name" value="Porins"/>
    <property type="match status" value="1"/>
</dbReference>
<feature type="chain" id="PRO_5013285328" evidence="8">
    <location>
        <begin position="26"/>
        <end position="534"/>
    </location>
</feature>
<dbReference type="OrthoDB" id="19849at2"/>
<organism evidence="9 10">
    <name type="scientific">Halovibrio salipaludis</name>
    <dbReference type="NCBI Taxonomy" id="2032626"/>
    <lineage>
        <taxon>Bacteria</taxon>
        <taxon>Pseudomonadati</taxon>
        <taxon>Pseudomonadota</taxon>
        <taxon>Gammaproteobacteria</taxon>
        <taxon>Oceanospirillales</taxon>
        <taxon>Halomonadaceae</taxon>
        <taxon>Halovibrio</taxon>
    </lineage>
</organism>
<dbReference type="GO" id="GO:0009279">
    <property type="term" value="C:cell outer membrane"/>
    <property type="evidence" value="ECO:0007669"/>
    <property type="project" value="UniProtKB-SubCell"/>
</dbReference>
<keyword evidence="3" id="KW-1134">Transmembrane beta strand</keyword>
<dbReference type="Gene3D" id="2.40.160.60">
    <property type="entry name" value="Outer membrane protein transport protein (OMPP1/FadL/TodX)"/>
    <property type="match status" value="1"/>
</dbReference>
<evidence type="ECO:0000256" key="2">
    <source>
        <dbReference type="ARBA" id="ARBA00008163"/>
    </source>
</evidence>
<evidence type="ECO:0000256" key="4">
    <source>
        <dbReference type="ARBA" id="ARBA00022692"/>
    </source>
</evidence>
<dbReference type="GO" id="GO:0015483">
    <property type="term" value="F:long-chain fatty acid transporting porin activity"/>
    <property type="evidence" value="ECO:0007669"/>
    <property type="project" value="TreeGrafter"/>
</dbReference>
<keyword evidence="10" id="KW-1185">Reference proteome</keyword>
<gene>
    <name evidence="9" type="ORF">CK501_06940</name>
</gene>
<dbReference type="PANTHER" id="PTHR35093">
    <property type="entry name" value="OUTER MEMBRANE PROTEIN NMB0088-RELATED"/>
    <property type="match status" value="1"/>
</dbReference>